<dbReference type="Pfam" id="PF00621">
    <property type="entry name" value="RhoGEF"/>
    <property type="match status" value="1"/>
</dbReference>
<dbReference type="SMART" id="SM00325">
    <property type="entry name" value="RhoGEF"/>
    <property type="match status" value="1"/>
</dbReference>
<dbReference type="EMBL" id="MLAK01000594">
    <property type="protein sequence ID" value="OHT11103.1"/>
    <property type="molecule type" value="Genomic_DNA"/>
</dbReference>
<dbReference type="Proteomes" id="UP000179807">
    <property type="component" value="Unassembled WGS sequence"/>
</dbReference>
<gene>
    <name evidence="4" type="ORF">TRFO_04052</name>
</gene>
<organism evidence="4 5">
    <name type="scientific">Tritrichomonas foetus</name>
    <dbReference type="NCBI Taxonomy" id="1144522"/>
    <lineage>
        <taxon>Eukaryota</taxon>
        <taxon>Metamonada</taxon>
        <taxon>Parabasalia</taxon>
        <taxon>Tritrichomonadida</taxon>
        <taxon>Tritrichomonadidae</taxon>
        <taxon>Tritrichomonas</taxon>
    </lineage>
</organism>
<dbReference type="GO" id="GO:0005085">
    <property type="term" value="F:guanyl-nucleotide exchange factor activity"/>
    <property type="evidence" value="ECO:0007669"/>
    <property type="project" value="InterPro"/>
</dbReference>
<accession>A0A1J4KIA4</accession>
<dbReference type="Pfam" id="PF24681">
    <property type="entry name" value="Kelch_KLHDC2_KLHL20_DRC7"/>
    <property type="match status" value="1"/>
</dbReference>
<dbReference type="SUPFAM" id="SSF48065">
    <property type="entry name" value="DBL homology domain (DH-domain)"/>
    <property type="match status" value="1"/>
</dbReference>
<dbReference type="InterPro" id="IPR035899">
    <property type="entry name" value="DBL_dom_sf"/>
</dbReference>
<evidence type="ECO:0000256" key="2">
    <source>
        <dbReference type="ARBA" id="ARBA00022737"/>
    </source>
</evidence>
<name>A0A1J4KIA4_9EUKA</name>
<dbReference type="GeneID" id="94826359"/>
<dbReference type="PANTHER" id="PTHR46093:SF18">
    <property type="entry name" value="FIBRONECTIN TYPE-III DOMAIN-CONTAINING PROTEIN"/>
    <property type="match status" value="1"/>
</dbReference>
<dbReference type="SUPFAM" id="SSF117281">
    <property type="entry name" value="Kelch motif"/>
    <property type="match status" value="1"/>
</dbReference>
<dbReference type="PROSITE" id="PS50010">
    <property type="entry name" value="DH_2"/>
    <property type="match status" value="1"/>
</dbReference>
<dbReference type="RefSeq" id="XP_068364239.1">
    <property type="nucleotide sequence ID" value="XM_068491655.1"/>
</dbReference>
<comment type="caution">
    <text evidence="4">The sequence shown here is derived from an EMBL/GenBank/DDBJ whole genome shotgun (WGS) entry which is preliminary data.</text>
</comment>
<protein>
    <recommendedName>
        <fullName evidence="3">DH domain-containing protein</fullName>
    </recommendedName>
</protein>
<dbReference type="InterPro" id="IPR015915">
    <property type="entry name" value="Kelch-typ_b-propeller"/>
</dbReference>
<feature type="domain" description="DH" evidence="3">
    <location>
        <begin position="199"/>
        <end position="379"/>
    </location>
</feature>
<dbReference type="InterPro" id="IPR000219">
    <property type="entry name" value="DH_dom"/>
</dbReference>
<sequence length="828" mass="94690">MSESLLKWDYFPQIKVSSKLKSELFPKKELELKIADEVEKLNELKTILSAPSDSNLYIRSNHFTIPLSFACQFFSLSTILDSICILPNSSTPTVTSNIWLEFIDEGKRKNIIKLSLPVCTTDGNFMMKFPLNAELPISINLISQKIAVLLDIEPSNIFLVDSNIGIFEPSFDSFLNSLIREKLFIMVKLPPKKIGIVKERSQATSELLTSEIIYINKLNVISEYIIPFFENNDILLDQELTQLKVCISTMLLVNEPLKDSLVDNQFSFMAPVGEVFLKFLSSFSAYDIYYDVQPIITTKLAEFSKDSTNRYLVDALQSEPRLDNLSISSYIIEPVQRIPRYRMLLDRILKSTPGGHPDRIPLISAIDKLNDARKIINEKAVYDNSPKEYAREMGELKEIIPLESNQGFIKKYDVKTKQGDGKIILYTNKVKIFYLESQKIISLDYVDMRIISHSPICCTIYAADKKFDSTFREERYLKSFTESVEETSFVAQLKKAKNELGLKWEKCCECPSSLQHHSMTSLNDNLYVFGGRNDRGYLLGKLFCYNISTNTWNEIPNLDSTSSSINSSSNTSPSNIYANFPSPRQDSAMAALDGIIYLFGGYDENGSLNDFWKYKDDKWTLICRNVAVAEGGYYSMIPYKEMLLLGGGNTRFQTLLYDPNKESWTEICQNSNIPLLKYHKMVYIDIAKAVVMFGGMKSDYEPTKDLYLLNDKQNKWIPNDDNFWGMFPFPRFGHSMVYFRSHAWIIGGVGNNIPFVLTPCKQFVLIRSEGNFPQVISFFTCCAEGKSLWILGGRTEDDVSNTLYKVSILREHIIESDEIEAMYMYSIS</sequence>
<dbReference type="AlphaFoldDB" id="A0A1J4KIA4"/>
<evidence type="ECO:0000259" key="3">
    <source>
        <dbReference type="PROSITE" id="PS50010"/>
    </source>
</evidence>
<keyword evidence="1" id="KW-0880">Kelch repeat</keyword>
<dbReference type="PANTHER" id="PTHR46093">
    <property type="entry name" value="ACYL-COA-BINDING DOMAIN-CONTAINING PROTEIN 5"/>
    <property type="match status" value="1"/>
</dbReference>
<dbReference type="Gene3D" id="2.120.10.80">
    <property type="entry name" value="Kelch-type beta propeller"/>
    <property type="match status" value="2"/>
</dbReference>
<dbReference type="OrthoDB" id="10250130at2759"/>
<dbReference type="VEuPathDB" id="TrichDB:TRFO_04052"/>
<evidence type="ECO:0000313" key="4">
    <source>
        <dbReference type="EMBL" id="OHT11103.1"/>
    </source>
</evidence>
<evidence type="ECO:0000256" key="1">
    <source>
        <dbReference type="ARBA" id="ARBA00022441"/>
    </source>
</evidence>
<reference evidence="4" key="1">
    <citation type="submission" date="2016-10" db="EMBL/GenBank/DDBJ databases">
        <authorList>
            <person name="Benchimol M."/>
            <person name="Almeida L.G."/>
            <person name="Vasconcelos A.T."/>
            <person name="Perreira-Neves A."/>
            <person name="Rosa I.A."/>
            <person name="Tasca T."/>
            <person name="Bogo M.R."/>
            <person name="de Souza W."/>
        </authorList>
    </citation>
    <scope>NUCLEOTIDE SEQUENCE [LARGE SCALE GENOMIC DNA]</scope>
    <source>
        <strain evidence="4">K</strain>
    </source>
</reference>
<keyword evidence="5" id="KW-1185">Reference proteome</keyword>
<evidence type="ECO:0000313" key="5">
    <source>
        <dbReference type="Proteomes" id="UP000179807"/>
    </source>
</evidence>
<keyword evidence="2" id="KW-0677">Repeat</keyword>
<proteinExistence type="predicted"/>
<dbReference type="Gene3D" id="1.20.900.10">
    <property type="entry name" value="Dbl homology (DH) domain"/>
    <property type="match status" value="1"/>
</dbReference>